<evidence type="ECO:0000256" key="7">
    <source>
        <dbReference type="ARBA" id="ARBA00023128"/>
    </source>
</evidence>
<feature type="domain" description="Large ribosomal subunit protein uL2 C-terminal" evidence="10">
    <location>
        <begin position="124"/>
        <end position="252"/>
    </location>
</feature>
<name>D2Z266_HETAK</name>
<evidence type="ECO:0000256" key="1">
    <source>
        <dbReference type="ARBA" id="ARBA00004173"/>
    </source>
</evidence>
<gene>
    <name evidence="12" type="primary">rpl2</name>
</gene>
<evidence type="ECO:0000259" key="10">
    <source>
        <dbReference type="SMART" id="SM01382"/>
    </source>
</evidence>
<dbReference type="PANTHER" id="PTHR13691:SF72">
    <property type="entry name" value="EXPRESSED PROTEIN"/>
    <property type="match status" value="1"/>
</dbReference>
<keyword evidence="8" id="KW-0687">Ribonucleoprotein</keyword>
<dbReference type="GO" id="GO:0032543">
    <property type="term" value="P:mitochondrial translation"/>
    <property type="evidence" value="ECO:0007669"/>
    <property type="project" value="TreeGrafter"/>
</dbReference>
<dbReference type="PANTHER" id="PTHR13691">
    <property type="entry name" value="RIBOSOMAL PROTEIN L2"/>
    <property type="match status" value="1"/>
</dbReference>
<dbReference type="GO" id="GO:0005762">
    <property type="term" value="C:mitochondrial large ribosomal subunit"/>
    <property type="evidence" value="ECO:0007669"/>
    <property type="project" value="TreeGrafter"/>
</dbReference>
<evidence type="ECO:0000256" key="2">
    <source>
        <dbReference type="ARBA" id="ARBA00004229"/>
    </source>
</evidence>
<dbReference type="GO" id="GO:0016740">
    <property type="term" value="F:transferase activity"/>
    <property type="evidence" value="ECO:0007669"/>
    <property type="project" value="InterPro"/>
</dbReference>
<dbReference type="GO" id="GO:0009507">
    <property type="term" value="C:chloroplast"/>
    <property type="evidence" value="ECO:0007669"/>
    <property type="project" value="UniProtKB-SubCell"/>
</dbReference>
<evidence type="ECO:0000256" key="5">
    <source>
        <dbReference type="ARBA" id="ARBA00022640"/>
    </source>
</evidence>
<geneLocation type="mitochondrion" evidence="12"/>
<evidence type="ECO:0000256" key="4">
    <source>
        <dbReference type="ARBA" id="ARBA00022528"/>
    </source>
</evidence>
<protein>
    <submittedName>
        <fullName evidence="12">Ribosomal protein L2</fullName>
    </submittedName>
</protein>
<keyword evidence="6 12" id="KW-0689">Ribosomal protein</keyword>
<evidence type="ECO:0000313" key="12">
    <source>
        <dbReference type="EMBL" id="BAI70630.1"/>
    </source>
</evidence>
<dbReference type="FunFam" id="4.10.950.10:FF:000001">
    <property type="entry name" value="50S ribosomal protein L2"/>
    <property type="match status" value="1"/>
</dbReference>
<evidence type="ECO:0000256" key="3">
    <source>
        <dbReference type="ARBA" id="ARBA00005636"/>
    </source>
</evidence>
<proteinExistence type="inferred from homology"/>
<keyword evidence="5" id="KW-0934">Plastid</keyword>
<dbReference type="InterPro" id="IPR014726">
    <property type="entry name" value="Ribosomal_uL2_dom3"/>
</dbReference>
<dbReference type="GO" id="GO:0003735">
    <property type="term" value="F:structural constituent of ribosome"/>
    <property type="evidence" value="ECO:0007669"/>
    <property type="project" value="InterPro"/>
</dbReference>
<dbReference type="SUPFAM" id="SSF50104">
    <property type="entry name" value="Translation proteins SH3-like domain"/>
    <property type="match status" value="1"/>
</dbReference>
<evidence type="ECO:0000256" key="9">
    <source>
        <dbReference type="SAM" id="MobiDB-lite"/>
    </source>
</evidence>
<dbReference type="RefSeq" id="YP_005090316.1">
    <property type="nucleotide sequence ID" value="NC_016738.1"/>
</dbReference>
<keyword evidence="4" id="KW-0150">Chloroplast</keyword>
<dbReference type="InterPro" id="IPR008991">
    <property type="entry name" value="Translation_prot_SH3-like_sf"/>
</dbReference>
<evidence type="ECO:0000256" key="6">
    <source>
        <dbReference type="ARBA" id="ARBA00022980"/>
    </source>
</evidence>
<accession>D2Z266</accession>
<dbReference type="InterPro" id="IPR022669">
    <property type="entry name" value="Ribosomal_uL2_C"/>
</dbReference>
<feature type="domain" description="Large ribosomal subunit protein uL2 RNA-binding" evidence="11">
    <location>
        <begin position="43"/>
        <end position="118"/>
    </location>
</feature>
<dbReference type="AlphaFoldDB" id="D2Z266"/>
<dbReference type="InterPro" id="IPR022666">
    <property type="entry name" value="Ribosomal_uL2_RNA-bd_dom"/>
</dbReference>
<dbReference type="GO" id="GO:0003723">
    <property type="term" value="F:RNA binding"/>
    <property type="evidence" value="ECO:0007669"/>
    <property type="project" value="InterPro"/>
</dbReference>
<dbReference type="SUPFAM" id="SSF50249">
    <property type="entry name" value="Nucleic acid-binding proteins"/>
    <property type="match status" value="1"/>
</dbReference>
<organism evidence="12">
    <name type="scientific">Heterosigma akashiwo</name>
    <name type="common">Chromophytic alga</name>
    <name type="synonym">Heterosigma carterae</name>
    <dbReference type="NCBI Taxonomy" id="2829"/>
    <lineage>
        <taxon>Eukaryota</taxon>
        <taxon>Sar</taxon>
        <taxon>Stramenopiles</taxon>
        <taxon>Ochrophyta</taxon>
        <taxon>Raphidophyceae</taxon>
        <taxon>Chattonellales</taxon>
        <taxon>Chattonellaceae</taxon>
        <taxon>Heterosigma</taxon>
    </lineage>
</organism>
<reference evidence="12" key="1">
    <citation type="journal article" date="2010" name="Harmful Algae">
        <title>Mitochondrial genomes from two red tide forming raphidophycean algae Heterosigma akashiwo and Chattonella marina var. marina.</title>
        <authorList>
            <person name="Masuda I."/>
            <person name="Kamikawa R."/>
            <person name="Ueda M."/>
            <person name="Oyama K."/>
            <person name="Yoshimatsu S."/>
            <person name="Inagaki Y."/>
            <person name="Sako Y."/>
        </authorList>
    </citation>
    <scope>NUCLEOTIDE SEQUENCE</scope>
    <source>
        <strain evidence="12">Berkeley</strain>
    </source>
</reference>
<feature type="region of interest" description="Disordered" evidence="9">
    <location>
        <begin position="209"/>
        <end position="262"/>
    </location>
</feature>
<dbReference type="InterPro" id="IPR014722">
    <property type="entry name" value="Rib_uL2_dom2"/>
</dbReference>
<dbReference type="GeneID" id="11542440"/>
<dbReference type="InterPro" id="IPR005880">
    <property type="entry name" value="Ribosomal_uL2_bac/org-type"/>
</dbReference>
<dbReference type="Gene3D" id="2.40.50.140">
    <property type="entry name" value="Nucleic acid-binding proteins"/>
    <property type="match status" value="1"/>
</dbReference>
<dbReference type="Pfam" id="PF00181">
    <property type="entry name" value="Ribosomal_L2_N"/>
    <property type="match status" value="1"/>
</dbReference>
<dbReference type="Gene3D" id="4.10.950.10">
    <property type="entry name" value="Ribosomal protein L2, domain 3"/>
    <property type="match status" value="1"/>
</dbReference>
<keyword evidence="7 12" id="KW-0496">Mitochondrion</keyword>
<dbReference type="EMBL" id="AB546637">
    <property type="protein sequence ID" value="BAI70630.1"/>
    <property type="molecule type" value="Genomic_DNA"/>
</dbReference>
<feature type="compositionally biased region" description="Basic residues" evidence="9">
    <location>
        <begin position="209"/>
        <end position="219"/>
    </location>
</feature>
<dbReference type="SMART" id="SM01382">
    <property type="entry name" value="Ribosomal_L2_C"/>
    <property type="match status" value="1"/>
</dbReference>
<comment type="similarity">
    <text evidence="3">Belongs to the universal ribosomal protein uL2 family.</text>
</comment>
<evidence type="ECO:0000256" key="8">
    <source>
        <dbReference type="ARBA" id="ARBA00023274"/>
    </source>
</evidence>
<evidence type="ECO:0000259" key="11">
    <source>
        <dbReference type="SMART" id="SM01383"/>
    </source>
</evidence>
<dbReference type="Gene3D" id="2.30.30.30">
    <property type="match status" value="1"/>
</dbReference>
<dbReference type="InterPro" id="IPR012340">
    <property type="entry name" value="NA-bd_OB-fold"/>
</dbReference>
<dbReference type="SMART" id="SM01383">
    <property type="entry name" value="Ribosomal_L2"/>
    <property type="match status" value="1"/>
</dbReference>
<dbReference type="InterPro" id="IPR002171">
    <property type="entry name" value="Ribosomal_uL2"/>
</dbReference>
<dbReference type="Pfam" id="PF03947">
    <property type="entry name" value="Ribosomal_L2_C"/>
    <property type="match status" value="1"/>
</dbReference>
<dbReference type="PIRSF" id="PIRSF002158">
    <property type="entry name" value="Ribosomal_L2"/>
    <property type="match status" value="1"/>
</dbReference>
<dbReference type="NCBIfam" id="TIGR01171">
    <property type="entry name" value="rplB_bact"/>
    <property type="match status" value="1"/>
</dbReference>
<comment type="subcellular location">
    <subcellularLocation>
        <location evidence="1">Mitochondrion</location>
    </subcellularLocation>
    <subcellularLocation>
        <location evidence="2">Plastid</location>
        <location evidence="2">Chloroplast</location>
    </subcellularLocation>
</comment>
<sequence length="279" mass="31236">MALKEFKPITPSLRHLKIVNTEKEFKKNFPLKSHTHFKKNTGGRNNQGRITAFQKGGGHKKLYRKIDFDRQFTQGIVEQIEYDPNRPGYLGRIFNFKDNSHSYILAPKNFKVGDYVQSGMNASLKNGNSLPLSQVPIGFLIYNISISEGKKGKFARSAGTFGQLIQKNETHGRVQLPSGEHRLIPLMSTVSIGVVSNVNQKLVNLGKAGRSRWKNKRSSVRGVAMNPVDHPHGGGEGKTSGGRPSVTPWGKPTKGQPTSKYKKKRSYIILPYKKKILIR</sequence>